<accession>A0A9D7E529</accession>
<feature type="region of interest" description="Disordered" evidence="1">
    <location>
        <begin position="134"/>
        <end position="172"/>
    </location>
</feature>
<organism evidence="2 3">
    <name type="scientific">Candidatus Methylophosphatis roskildensis</name>
    <dbReference type="NCBI Taxonomy" id="2899263"/>
    <lineage>
        <taxon>Bacteria</taxon>
        <taxon>Pseudomonadati</taxon>
        <taxon>Pseudomonadota</taxon>
        <taxon>Betaproteobacteria</taxon>
        <taxon>Nitrosomonadales</taxon>
        <taxon>Sterolibacteriaceae</taxon>
        <taxon>Candidatus Methylophosphatis</taxon>
    </lineage>
</organism>
<evidence type="ECO:0000256" key="1">
    <source>
        <dbReference type="SAM" id="MobiDB-lite"/>
    </source>
</evidence>
<evidence type="ECO:0000313" key="3">
    <source>
        <dbReference type="Proteomes" id="UP000807785"/>
    </source>
</evidence>
<proteinExistence type="predicted"/>
<protein>
    <submittedName>
        <fullName evidence="2">Uncharacterized protein</fullName>
    </submittedName>
</protein>
<comment type="caution">
    <text evidence="2">The sequence shown here is derived from an EMBL/GenBank/DDBJ whole genome shotgun (WGS) entry which is preliminary data.</text>
</comment>
<reference evidence="2" key="1">
    <citation type="submission" date="2020-10" db="EMBL/GenBank/DDBJ databases">
        <title>Connecting structure to function with the recovery of over 1000 high-quality activated sludge metagenome-assembled genomes encoding full-length rRNA genes using long-read sequencing.</title>
        <authorList>
            <person name="Singleton C.M."/>
            <person name="Petriglieri F."/>
            <person name="Kristensen J.M."/>
            <person name="Kirkegaard R.H."/>
            <person name="Michaelsen T.Y."/>
            <person name="Andersen M.H."/>
            <person name="Karst S.M."/>
            <person name="Dueholm M.S."/>
            <person name="Nielsen P.H."/>
            <person name="Albertsen M."/>
        </authorList>
    </citation>
    <scope>NUCLEOTIDE SEQUENCE</scope>
    <source>
        <strain evidence="2">Bjer_18-Q3-R1-45_BAT3C.347</strain>
    </source>
</reference>
<feature type="compositionally biased region" description="Basic and acidic residues" evidence="1">
    <location>
        <begin position="143"/>
        <end position="157"/>
    </location>
</feature>
<dbReference type="AlphaFoldDB" id="A0A9D7E529"/>
<gene>
    <name evidence="2" type="ORF">IPH26_15040</name>
</gene>
<name>A0A9D7E529_9PROT</name>
<sequence>MVADLDPQINASVTLISEERWAETDRAGQTVARPLSDRLNPNHQPKFDIEESIGRGVSTGNRSLRAWRPTWSRTSPAVGSRWGWRWNSSCATHCATTGLRSVRPLRTWPGDAVRCPSLQAFWSAIRRPETRVVTSGRQQGDLRINREQRDSGGREDEIGVETVTPEFSPPAKPRACRAFVGREKGQSVSGLLELVADG</sequence>
<dbReference type="EMBL" id="JADJEV010000004">
    <property type="protein sequence ID" value="MBK6974194.1"/>
    <property type="molecule type" value="Genomic_DNA"/>
</dbReference>
<dbReference type="Proteomes" id="UP000807785">
    <property type="component" value="Unassembled WGS sequence"/>
</dbReference>
<evidence type="ECO:0000313" key="2">
    <source>
        <dbReference type="EMBL" id="MBK6974194.1"/>
    </source>
</evidence>